<dbReference type="AlphaFoldDB" id="A0A424YA97"/>
<evidence type="ECO:0000256" key="1">
    <source>
        <dbReference type="SAM" id="Phobius"/>
    </source>
</evidence>
<reference evidence="3 4" key="1">
    <citation type="submission" date="2018-08" db="EMBL/GenBank/DDBJ databases">
        <title>The metabolism and importance of syntrophic acetate oxidation coupled to methane or sulfide production in haloalkaline environments.</title>
        <authorList>
            <person name="Timmers P.H.A."/>
            <person name="Vavourakis C.D."/>
            <person name="Sorokin D.Y."/>
            <person name="Sinninghe Damste J.S."/>
            <person name="Muyzer G."/>
            <person name="Stams A.J.M."/>
            <person name="Plugge C.M."/>
        </authorList>
    </citation>
    <scope>NUCLEOTIDE SEQUENCE [LARGE SCALE GENOMIC DNA]</scope>
    <source>
        <strain evidence="3">MSAO_Bac1</strain>
    </source>
</reference>
<keyword evidence="1" id="KW-1133">Transmembrane helix</keyword>
<evidence type="ECO:0000313" key="4">
    <source>
        <dbReference type="Proteomes" id="UP000285138"/>
    </source>
</evidence>
<dbReference type="Pfam" id="PF07670">
    <property type="entry name" value="Gate"/>
    <property type="match status" value="1"/>
</dbReference>
<accession>A0A424YA97</accession>
<evidence type="ECO:0000259" key="2">
    <source>
        <dbReference type="Pfam" id="PF07670"/>
    </source>
</evidence>
<keyword evidence="1" id="KW-0812">Transmembrane</keyword>
<feature type="domain" description="Nucleoside transporter/FeoB GTPase Gate" evidence="2">
    <location>
        <begin position="26"/>
        <end position="125"/>
    </location>
</feature>
<evidence type="ECO:0000313" key="3">
    <source>
        <dbReference type="EMBL" id="RQD73403.1"/>
    </source>
</evidence>
<proteinExistence type="predicted"/>
<organism evidence="3 4">
    <name type="scientific">Candidatus Syntrophonatronum acetioxidans</name>
    <dbReference type="NCBI Taxonomy" id="1795816"/>
    <lineage>
        <taxon>Bacteria</taxon>
        <taxon>Bacillati</taxon>
        <taxon>Bacillota</taxon>
        <taxon>Clostridia</taxon>
        <taxon>Eubacteriales</taxon>
        <taxon>Syntrophomonadaceae</taxon>
        <taxon>Candidatus Syntrophonatronum</taxon>
    </lineage>
</organism>
<name>A0A424YA97_9FIRM</name>
<keyword evidence="1" id="KW-0472">Membrane</keyword>
<comment type="caution">
    <text evidence="3">The sequence shown here is derived from an EMBL/GenBank/DDBJ whole genome shotgun (WGS) entry which is preliminary data.</text>
</comment>
<feature type="transmembrane region" description="Helical" evidence="1">
    <location>
        <begin position="350"/>
        <end position="373"/>
    </location>
</feature>
<dbReference type="EMBL" id="QZAA01000258">
    <property type="protein sequence ID" value="RQD73403.1"/>
    <property type="molecule type" value="Genomic_DNA"/>
</dbReference>
<feature type="transmembrane region" description="Helical" evidence="1">
    <location>
        <begin position="312"/>
        <end position="330"/>
    </location>
</feature>
<sequence length="383" mass="41555">MLSMLIKPALVFQGAVEGLKIWWEIILPSLLPFWIISEILMKLGFVTFLGVLMEPIMRPLFNVPGEGGFVVAMGISSGAPVNSMITTELYRKKICTKNEAHRLMSFTAFSSPLFMLSAVAVGMFNQPELGIVIAGGHYLASFFLGLTLVFLYPGKARSSNNTCPSGESSLVRAFKALLRHQRREKKGFGKLMGDSLSSAAFNLINIGSFMVIFTVIIKLFNEAELLNLLSSGLGFLFSPFNFSPNILTALARGFFETTLGSRAASQALAPSLEKITAVAIMLGWSGLSVQAQVASTLYGTDLSMKPFVAARILHALLASLFTWLLFYSGLGLSFLPLAPVLAPLKAEVPLSPWCLIIFSLKAGFITITSLIILSSAISHLKRK</sequence>
<dbReference type="Proteomes" id="UP000285138">
    <property type="component" value="Unassembled WGS sequence"/>
</dbReference>
<protein>
    <submittedName>
        <fullName evidence="3">Sporulation integral membrane protein YlbJ</fullName>
    </submittedName>
</protein>
<feature type="transmembrane region" description="Helical" evidence="1">
    <location>
        <begin position="21"/>
        <end position="49"/>
    </location>
</feature>
<feature type="transmembrane region" description="Helical" evidence="1">
    <location>
        <begin position="103"/>
        <end position="124"/>
    </location>
</feature>
<feature type="transmembrane region" description="Helical" evidence="1">
    <location>
        <begin position="199"/>
        <end position="220"/>
    </location>
</feature>
<gene>
    <name evidence="3" type="ORF">D5R97_09455</name>
</gene>
<feature type="transmembrane region" description="Helical" evidence="1">
    <location>
        <begin position="130"/>
        <end position="152"/>
    </location>
</feature>
<dbReference type="InterPro" id="IPR011642">
    <property type="entry name" value="Gate_dom"/>
</dbReference>
<feature type="transmembrane region" description="Helical" evidence="1">
    <location>
        <begin position="232"/>
        <end position="255"/>
    </location>
</feature>